<reference evidence="1" key="1">
    <citation type="submission" date="2023-12" db="EMBL/GenBank/DDBJ databases">
        <title>Genome assembly of Anisodus tanguticus.</title>
        <authorList>
            <person name="Wang Y.-J."/>
        </authorList>
    </citation>
    <scope>NUCLEOTIDE SEQUENCE</scope>
    <source>
        <strain evidence="1">KB-2021</strain>
        <tissue evidence="1">Leaf</tissue>
    </source>
</reference>
<organism evidence="1 2">
    <name type="scientific">Anisodus tanguticus</name>
    <dbReference type="NCBI Taxonomy" id="243964"/>
    <lineage>
        <taxon>Eukaryota</taxon>
        <taxon>Viridiplantae</taxon>
        <taxon>Streptophyta</taxon>
        <taxon>Embryophyta</taxon>
        <taxon>Tracheophyta</taxon>
        <taxon>Spermatophyta</taxon>
        <taxon>Magnoliopsida</taxon>
        <taxon>eudicotyledons</taxon>
        <taxon>Gunneridae</taxon>
        <taxon>Pentapetalae</taxon>
        <taxon>asterids</taxon>
        <taxon>lamiids</taxon>
        <taxon>Solanales</taxon>
        <taxon>Solanaceae</taxon>
        <taxon>Solanoideae</taxon>
        <taxon>Hyoscyameae</taxon>
        <taxon>Anisodus</taxon>
    </lineage>
</organism>
<proteinExistence type="predicted"/>
<evidence type="ECO:0000313" key="1">
    <source>
        <dbReference type="EMBL" id="KAK4341155.1"/>
    </source>
</evidence>
<gene>
    <name evidence="1" type="ORF">RND71_039656</name>
</gene>
<keyword evidence="2" id="KW-1185">Reference proteome</keyword>
<dbReference type="AlphaFoldDB" id="A0AAE1UXZ2"/>
<dbReference type="EMBL" id="JAVYJV010000022">
    <property type="protein sequence ID" value="KAK4341155.1"/>
    <property type="molecule type" value="Genomic_DNA"/>
</dbReference>
<evidence type="ECO:0000313" key="2">
    <source>
        <dbReference type="Proteomes" id="UP001291623"/>
    </source>
</evidence>
<sequence length="306" mass="35683">MACENIDDLLDGLEIIIDTGGELMAHRMNQIETLKMELRFLRTFIKFQQFDLSDPVAKITKKIRFIKDIHHLVFDGATEESKHNFDVDNKIYQMSDIRRSLQSFLLSAPDLLEYLDCLHRNLDDLSSYLVAPDLSFIKEIKVLQKRDRFLRQMKIIERKIRFFRYFFCSKIHGFIDHEEEIYQGTNIQCVADNVVNICFALWIDKRDGKSIADIEYLDASKLTIPKFPKVYSSFLEDGLKQLKNKVPNRLTNGHTVSSFFGRVEVLMSEITTTLSTLRSSSNDMNLETSNILEKVELFKADVKQIF</sequence>
<dbReference type="Proteomes" id="UP001291623">
    <property type="component" value="Unassembled WGS sequence"/>
</dbReference>
<name>A0AAE1UXZ2_9SOLA</name>
<comment type="caution">
    <text evidence="1">The sequence shown here is derived from an EMBL/GenBank/DDBJ whole genome shotgun (WGS) entry which is preliminary data.</text>
</comment>
<protein>
    <submittedName>
        <fullName evidence="1">Uncharacterized protein</fullName>
    </submittedName>
</protein>
<accession>A0AAE1UXZ2</accession>